<feature type="compositionally biased region" description="Low complexity" evidence="2">
    <location>
        <begin position="29"/>
        <end position="54"/>
    </location>
</feature>
<evidence type="ECO:0000313" key="4">
    <source>
        <dbReference type="Proteomes" id="UP001487740"/>
    </source>
</evidence>
<feature type="region of interest" description="Disordered" evidence="2">
    <location>
        <begin position="175"/>
        <end position="237"/>
    </location>
</feature>
<feature type="coiled-coil region" evidence="1">
    <location>
        <begin position="355"/>
        <end position="389"/>
    </location>
</feature>
<sequence length="536" mass="56456">MATRRSQQDGKSSAHVTEGEGTQQRTLVSPSAASLTPLLSSSSSSLSSSSSSSSFTWDDSVTESDTSCSPPPSQVSASPATTQASGSSSSPPVRLAAPQAGRGTASLTPTPSLAAPPPRQVQTVTLVTPCGSAGSVACGGATGGEKTGSVRDTNSMNFCATPPNCSASLNTATAPLTRPKAPSQISSSVASPPNCSASLNTASAPLTRPKAPSQISSSVASPPHPPPVSSSHGGSRLPAPSVPCSLACTNNYHRLSKELHQAKDQIFALSVQMAEQSSHISKLMEENRRYIRENGKLKKKSASRSGATLLSPRNFDHFGSHGSDGSMRNVGGEYQQTDGMLTELQDRVMALQLHNDELNVCLEREKRRRREAEARVERDEGYIKRLEDNVQALRGTRVVMDSSAYRQLAEAYIASRRPPARRPHNHVHPGSDLVCDSSSNTSLDLPETSFQTSSCPSSPKSDLSVSSSTSSSMYPADPQLFPAAARRSGSVRGPKERNSGERAGRQLGGAPMNPWDYQQLLESLEDLDGGSRGALS</sequence>
<feature type="compositionally biased region" description="Polar residues" evidence="2">
    <location>
        <begin position="183"/>
        <end position="204"/>
    </location>
</feature>
<feature type="compositionally biased region" description="Polar residues" evidence="2">
    <location>
        <begin position="9"/>
        <end position="28"/>
    </location>
</feature>
<feature type="compositionally biased region" description="Polar residues" evidence="2">
    <location>
        <begin position="55"/>
        <end position="66"/>
    </location>
</feature>
<keyword evidence="4" id="KW-1185">Reference proteome</keyword>
<keyword evidence="1" id="KW-0175">Coiled coil</keyword>
<feature type="compositionally biased region" description="Basic residues" evidence="2">
    <location>
        <begin position="418"/>
        <end position="427"/>
    </location>
</feature>
<name>A0AAW0UN23_SCYPA</name>
<evidence type="ECO:0000256" key="2">
    <source>
        <dbReference type="SAM" id="MobiDB-lite"/>
    </source>
</evidence>
<reference evidence="3 4" key="1">
    <citation type="submission" date="2023-03" db="EMBL/GenBank/DDBJ databases">
        <title>High-quality genome of Scylla paramamosain provides insights in environmental adaptation.</title>
        <authorList>
            <person name="Zhang L."/>
        </authorList>
    </citation>
    <scope>NUCLEOTIDE SEQUENCE [LARGE SCALE GENOMIC DNA]</scope>
    <source>
        <strain evidence="3">LZ_2023a</strain>
        <tissue evidence="3">Muscle</tissue>
    </source>
</reference>
<gene>
    <name evidence="3" type="ORF">O3P69_003015</name>
</gene>
<dbReference type="Proteomes" id="UP001487740">
    <property type="component" value="Unassembled WGS sequence"/>
</dbReference>
<feature type="compositionally biased region" description="Polar residues" evidence="2">
    <location>
        <begin position="80"/>
        <end position="91"/>
    </location>
</feature>
<organism evidence="3 4">
    <name type="scientific">Scylla paramamosain</name>
    <name type="common">Mud crab</name>
    <dbReference type="NCBI Taxonomy" id="85552"/>
    <lineage>
        <taxon>Eukaryota</taxon>
        <taxon>Metazoa</taxon>
        <taxon>Ecdysozoa</taxon>
        <taxon>Arthropoda</taxon>
        <taxon>Crustacea</taxon>
        <taxon>Multicrustacea</taxon>
        <taxon>Malacostraca</taxon>
        <taxon>Eumalacostraca</taxon>
        <taxon>Eucarida</taxon>
        <taxon>Decapoda</taxon>
        <taxon>Pleocyemata</taxon>
        <taxon>Brachyura</taxon>
        <taxon>Eubrachyura</taxon>
        <taxon>Portunoidea</taxon>
        <taxon>Portunidae</taxon>
        <taxon>Portuninae</taxon>
        <taxon>Scylla</taxon>
    </lineage>
</organism>
<comment type="caution">
    <text evidence="3">The sequence shown here is derived from an EMBL/GenBank/DDBJ whole genome shotgun (WGS) entry which is preliminary data.</text>
</comment>
<feature type="compositionally biased region" description="Basic and acidic residues" evidence="2">
    <location>
        <begin position="493"/>
        <end position="504"/>
    </location>
</feature>
<proteinExistence type="predicted"/>
<dbReference type="AlphaFoldDB" id="A0AAW0UN23"/>
<feature type="region of interest" description="Disordered" evidence="2">
    <location>
        <begin position="295"/>
        <end position="328"/>
    </location>
</feature>
<dbReference type="EMBL" id="JARAKH010000010">
    <property type="protein sequence ID" value="KAK8400027.1"/>
    <property type="molecule type" value="Genomic_DNA"/>
</dbReference>
<evidence type="ECO:0000313" key="3">
    <source>
        <dbReference type="EMBL" id="KAK8400027.1"/>
    </source>
</evidence>
<evidence type="ECO:0000256" key="1">
    <source>
        <dbReference type="SAM" id="Coils"/>
    </source>
</evidence>
<feature type="compositionally biased region" description="Low complexity" evidence="2">
    <location>
        <begin position="104"/>
        <end position="113"/>
    </location>
</feature>
<feature type="region of interest" description="Disordered" evidence="2">
    <location>
        <begin position="1"/>
        <end position="119"/>
    </location>
</feature>
<accession>A0AAW0UN23</accession>
<feature type="region of interest" description="Disordered" evidence="2">
    <location>
        <begin position="416"/>
        <end position="536"/>
    </location>
</feature>
<feature type="compositionally biased region" description="Low complexity" evidence="2">
    <location>
        <begin position="448"/>
        <end position="475"/>
    </location>
</feature>
<protein>
    <submittedName>
        <fullName evidence="3">Uncharacterized protein</fullName>
    </submittedName>
</protein>